<dbReference type="EMBL" id="AM889138">
    <property type="protein sequence ID" value="CBA07019.1"/>
    <property type="molecule type" value="Genomic_DNA"/>
</dbReference>
<organism evidence="1">
    <name type="scientific">Neisseria meningitidis alpha275</name>
    <dbReference type="NCBI Taxonomy" id="295996"/>
    <lineage>
        <taxon>Bacteria</taxon>
        <taxon>Pseudomonadati</taxon>
        <taxon>Pseudomonadota</taxon>
        <taxon>Betaproteobacteria</taxon>
        <taxon>Neisseriales</taxon>
        <taxon>Neisseriaceae</taxon>
        <taxon>Neisseria</taxon>
    </lineage>
</organism>
<sequence>MCAGQHIGKSVKACPKRGFYNSNVKSSNIS</sequence>
<gene>
    <name evidence="1" type="ORF">NMW_1054</name>
</gene>
<reference evidence="1" key="1">
    <citation type="journal article" date="2008" name="Proc. Natl. Acad. Sci. U.S.A.">
        <title>Whole-genome comparison of disease and carriage strains provides insights into virulence evolution in Neisseria meningitidis.</title>
        <authorList>
            <person name="Schoen C."/>
            <person name="Blom J."/>
            <person name="Claus H."/>
            <person name="Schramm-Glueck A."/>
            <person name="Brandt P."/>
            <person name="Mueller T."/>
            <person name="Goesmann A."/>
            <person name="Joseph B."/>
            <person name="Konietzny S."/>
            <person name="Kurzai O."/>
            <person name="Schmitt C."/>
            <person name="Friedrich T."/>
            <person name="Linke B."/>
            <person name="Vogel U."/>
            <person name="Frosch M."/>
        </authorList>
    </citation>
    <scope>NUCLEOTIDE SEQUENCE</scope>
    <source>
        <strain evidence="1">Alpha275</strain>
    </source>
</reference>
<name>C6SJD4_NEIME</name>
<proteinExistence type="predicted"/>
<evidence type="ECO:0000313" key="1">
    <source>
        <dbReference type="EMBL" id="CBA07019.1"/>
    </source>
</evidence>
<dbReference type="AlphaFoldDB" id="C6SJD4"/>
<accession>C6SJD4</accession>
<protein>
    <submittedName>
        <fullName evidence="1">Uncharacterized protein</fullName>
    </submittedName>
</protein>